<evidence type="ECO:0000313" key="2">
    <source>
        <dbReference type="EMBL" id="QAT85999.1"/>
    </source>
</evidence>
<name>A0A410RVP7_CORCK</name>
<dbReference type="RefSeq" id="WP_128797672.1">
    <property type="nucleotide sequence ID" value="NZ_CP034669.1"/>
</dbReference>
<feature type="domain" description="Transposase IS4-like" evidence="1">
    <location>
        <begin position="130"/>
        <end position="313"/>
    </location>
</feature>
<protein>
    <recommendedName>
        <fullName evidence="1">Transposase IS4-like domain-containing protein</fullName>
    </recommendedName>
</protein>
<organism evidence="2 3">
    <name type="scientific">Corallococcus coralloides</name>
    <name type="common">Myxococcus coralloides</name>
    <dbReference type="NCBI Taxonomy" id="184914"/>
    <lineage>
        <taxon>Bacteria</taxon>
        <taxon>Pseudomonadati</taxon>
        <taxon>Myxococcota</taxon>
        <taxon>Myxococcia</taxon>
        <taxon>Myxococcales</taxon>
        <taxon>Cystobacterineae</taxon>
        <taxon>Myxococcaceae</taxon>
        <taxon>Corallococcus</taxon>
    </lineage>
</organism>
<dbReference type="PANTHER" id="PTHR35404:SF8">
    <property type="entry name" value="TRANSPOSASE OF TN10"/>
    <property type="match status" value="1"/>
</dbReference>
<dbReference type="PANTHER" id="PTHR35404">
    <property type="entry name" value="TRANSPOSASE OF TN10"/>
    <property type="match status" value="1"/>
</dbReference>
<dbReference type="EMBL" id="CP034669">
    <property type="protein sequence ID" value="QAT85999.1"/>
    <property type="molecule type" value="Genomic_DNA"/>
</dbReference>
<dbReference type="NCBIfam" id="NF033591">
    <property type="entry name" value="transpos_IS4_2"/>
    <property type="match status" value="1"/>
</dbReference>
<proteinExistence type="predicted"/>
<dbReference type="InterPro" id="IPR002559">
    <property type="entry name" value="Transposase_11"/>
</dbReference>
<dbReference type="SUPFAM" id="SSF53098">
    <property type="entry name" value="Ribonuclease H-like"/>
    <property type="match status" value="1"/>
</dbReference>
<dbReference type="GO" id="GO:0004803">
    <property type="term" value="F:transposase activity"/>
    <property type="evidence" value="ECO:0007669"/>
    <property type="project" value="InterPro"/>
</dbReference>
<dbReference type="GO" id="GO:0006313">
    <property type="term" value="P:DNA transposition"/>
    <property type="evidence" value="ECO:0007669"/>
    <property type="project" value="InterPro"/>
</dbReference>
<dbReference type="AlphaFoldDB" id="A0A410RVP7"/>
<gene>
    <name evidence="2" type="ORF">EJ065_4448</name>
</gene>
<accession>A0A410RVP7</accession>
<dbReference type="InterPro" id="IPR047658">
    <property type="entry name" value="IS4-like_transpos"/>
</dbReference>
<dbReference type="Proteomes" id="UP000288758">
    <property type="component" value="Chromosome"/>
</dbReference>
<dbReference type="Pfam" id="PF01609">
    <property type="entry name" value="DDE_Tnp_1"/>
    <property type="match status" value="1"/>
</dbReference>
<dbReference type="GO" id="GO:0003677">
    <property type="term" value="F:DNA binding"/>
    <property type="evidence" value="ECO:0007669"/>
    <property type="project" value="InterPro"/>
</dbReference>
<evidence type="ECO:0000313" key="3">
    <source>
        <dbReference type="Proteomes" id="UP000288758"/>
    </source>
</evidence>
<dbReference type="Gene3D" id="3.90.350.10">
    <property type="entry name" value="Transposase Inhibitor Protein From Tn5, Chain A, domain 1"/>
    <property type="match status" value="1"/>
</dbReference>
<reference evidence="2 3" key="1">
    <citation type="submission" date="2018-12" db="EMBL/GenBank/DDBJ databases">
        <title>Complete Genome Sequence of the Corallopyronin A producing Myxobacterium Corallococcus coralloides B035.</title>
        <authorList>
            <person name="Bouhired S.M."/>
            <person name="Rupp O."/>
            <person name="Blom J."/>
            <person name="Schaeberle T.F."/>
            <person name="Kehraus S."/>
            <person name="Schiefer A."/>
            <person name="Pfarr K."/>
            <person name="Goesmann A."/>
            <person name="Hoerauf A."/>
            <person name="Koenig G.M."/>
        </authorList>
    </citation>
    <scope>NUCLEOTIDE SEQUENCE [LARGE SCALE GENOMIC DNA]</scope>
    <source>
        <strain evidence="2 3">B035</strain>
    </source>
</reference>
<sequence>MRRKVAIDAEQVRAFLTEVFEDDLHVKRILSLSHATLGAVQAASLSVAAIGKAMAWARGEDVTSKHAVKQVDRLLSNGGFDVWRLFAAWVPFVLAERTEAVIALDWTDFEQDDQETLVASLITRHGRATPLLWTTLVKSASAGNRQLVEDQTLQRLREVIASEVKVTVVADRGFADAKFYALLRQLGFEYVVRFRADTLVTSEDDETKRAAEWVPEGGRAKVLRGARVTAAMAQVGAVVCVKRKGMKDSWCLATSLTEATAQQVLDVYARRFTIEETFRDVKDLKFGMGLKQVRVKTPERRDRLLLISALAQVLLTLLGAAGEALGYDKHLRVNTVKRRTHSLFTQGAYYFMAMPRMSDERLRPLVERFGQLVREHAVFREAFGLI</sequence>
<evidence type="ECO:0000259" key="1">
    <source>
        <dbReference type="Pfam" id="PF01609"/>
    </source>
</evidence>
<dbReference type="InterPro" id="IPR012337">
    <property type="entry name" value="RNaseH-like_sf"/>
</dbReference>